<feature type="non-terminal residue" evidence="2">
    <location>
        <position position="136"/>
    </location>
</feature>
<evidence type="ECO:0000256" key="1">
    <source>
        <dbReference type="SAM" id="MobiDB-lite"/>
    </source>
</evidence>
<accession>A0A9P6LUK5</accession>
<feature type="region of interest" description="Disordered" evidence="1">
    <location>
        <begin position="100"/>
        <end position="136"/>
    </location>
</feature>
<dbReference type="Proteomes" id="UP000749646">
    <property type="component" value="Unassembled WGS sequence"/>
</dbReference>
<organism evidence="2 3">
    <name type="scientific">Modicella reniformis</name>
    <dbReference type="NCBI Taxonomy" id="1440133"/>
    <lineage>
        <taxon>Eukaryota</taxon>
        <taxon>Fungi</taxon>
        <taxon>Fungi incertae sedis</taxon>
        <taxon>Mucoromycota</taxon>
        <taxon>Mortierellomycotina</taxon>
        <taxon>Mortierellomycetes</taxon>
        <taxon>Mortierellales</taxon>
        <taxon>Mortierellaceae</taxon>
        <taxon>Modicella</taxon>
    </lineage>
</organism>
<dbReference type="EMBL" id="JAAAHW010009249">
    <property type="protein sequence ID" value="KAF9943320.1"/>
    <property type="molecule type" value="Genomic_DNA"/>
</dbReference>
<keyword evidence="3" id="KW-1185">Reference proteome</keyword>
<comment type="caution">
    <text evidence="2">The sequence shown here is derived from an EMBL/GenBank/DDBJ whole genome shotgun (WGS) entry which is preliminary data.</text>
</comment>
<sequence length="136" mass="15273">MRRRTAWLRQGDPLGRVHEPLQRTSDRDLSAHEGKQTKKQEANLGDPSVLGGQEVLNQEFGEEEVALPSKLGQKGTAVKPRSKRAEQYSVIEIPDFGSLKLRNDKHRPAPPEMNITNTTSTLKKPPLLARSRNSRD</sequence>
<feature type="region of interest" description="Disordered" evidence="1">
    <location>
        <begin position="1"/>
        <end position="51"/>
    </location>
</feature>
<dbReference type="AlphaFoldDB" id="A0A9P6LUK5"/>
<evidence type="ECO:0000313" key="2">
    <source>
        <dbReference type="EMBL" id="KAF9943320.1"/>
    </source>
</evidence>
<name>A0A9P6LUK5_9FUNG</name>
<proteinExistence type="predicted"/>
<evidence type="ECO:0000313" key="3">
    <source>
        <dbReference type="Proteomes" id="UP000749646"/>
    </source>
</evidence>
<protein>
    <submittedName>
        <fullName evidence="2">Uncharacterized protein</fullName>
    </submittedName>
</protein>
<gene>
    <name evidence="2" type="ORF">BGZ65_001097</name>
</gene>
<reference evidence="2" key="1">
    <citation type="journal article" date="2020" name="Fungal Divers.">
        <title>Resolving the Mortierellaceae phylogeny through synthesis of multi-gene phylogenetics and phylogenomics.</title>
        <authorList>
            <person name="Vandepol N."/>
            <person name="Liber J."/>
            <person name="Desiro A."/>
            <person name="Na H."/>
            <person name="Kennedy M."/>
            <person name="Barry K."/>
            <person name="Grigoriev I.V."/>
            <person name="Miller A.N."/>
            <person name="O'Donnell K."/>
            <person name="Stajich J.E."/>
            <person name="Bonito G."/>
        </authorList>
    </citation>
    <scope>NUCLEOTIDE SEQUENCE</scope>
    <source>
        <strain evidence="2">MES-2147</strain>
    </source>
</reference>
<feature type="compositionally biased region" description="Basic and acidic residues" evidence="1">
    <location>
        <begin position="15"/>
        <end position="41"/>
    </location>
</feature>